<dbReference type="Proteomes" id="UP001230978">
    <property type="component" value="Chromosome"/>
</dbReference>
<gene>
    <name evidence="1" type="ORF">QF092_14270</name>
</gene>
<organism evidence="1 2">
    <name type="scientific">Fuscovulum ytuae</name>
    <dbReference type="NCBI Taxonomy" id="3042299"/>
    <lineage>
        <taxon>Bacteria</taxon>
        <taxon>Pseudomonadati</taxon>
        <taxon>Pseudomonadota</taxon>
        <taxon>Alphaproteobacteria</taxon>
        <taxon>Rhodobacterales</taxon>
        <taxon>Paracoccaceae</taxon>
        <taxon>Fuscovulum</taxon>
    </lineage>
</organism>
<dbReference type="RefSeq" id="WP_281464768.1">
    <property type="nucleotide sequence ID" value="NZ_CP124535.1"/>
</dbReference>
<evidence type="ECO:0008006" key="3">
    <source>
        <dbReference type="Google" id="ProtNLM"/>
    </source>
</evidence>
<accession>A0ABY8Q565</accession>
<reference evidence="1 2" key="1">
    <citation type="submission" date="2023-04" db="EMBL/GenBank/DDBJ databases">
        <title>YMD61, complete Genome.</title>
        <authorList>
            <person name="Zhang J."/>
        </authorList>
    </citation>
    <scope>NUCLEOTIDE SEQUENCE [LARGE SCALE GENOMIC DNA]</scope>
    <source>
        <strain evidence="1 2">YMD61</strain>
    </source>
</reference>
<dbReference type="EMBL" id="CP124535">
    <property type="protein sequence ID" value="WGV15417.1"/>
    <property type="molecule type" value="Genomic_DNA"/>
</dbReference>
<sequence length="417" mass="44357">MTARILRPLLASYGGGHVQIVAALVRALAARGDSPEVIGFTTAHAELRRQGIAAQPVSALLDPAEDAEWLALAEEFTGAATHPDIPPEETCAYFALGLRDLAHDLGREAALARVRETGRTAFEPVGVMRRHLRRTRPDIVITTTSPRFECALQKAARLEGIPGLAVGDLFLVKDRAWILQEGYAPHLAVLSGEVARALVADGFPESGIRVTGNPAFDRLAPGSGDAARRAALRARLGLADRTVILFPAPGAQMSMIGRPFLELADVVAALEDFCRADPRHAYLIRQHPNRPMALPEGVRHGMLDDGGLLGPEDAILVSDIVCVEASTMGLQAALTGKPVICVGFADYLLYPGFGLGQAASDMDEAMGILRAGQADAAPEFDMPPLGDATSNVLAYVDDILSRHADKVLPNQTDGEPK</sequence>
<name>A0ABY8Q565_9RHOB</name>
<dbReference type="SUPFAM" id="SSF53756">
    <property type="entry name" value="UDP-Glycosyltransferase/glycogen phosphorylase"/>
    <property type="match status" value="1"/>
</dbReference>
<protein>
    <recommendedName>
        <fullName evidence="3">UDP-N-acetylglucosamine 2-epimerase domain-containing protein</fullName>
    </recommendedName>
</protein>
<evidence type="ECO:0000313" key="1">
    <source>
        <dbReference type="EMBL" id="WGV15417.1"/>
    </source>
</evidence>
<proteinExistence type="predicted"/>
<evidence type="ECO:0000313" key="2">
    <source>
        <dbReference type="Proteomes" id="UP001230978"/>
    </source>
</evidence>
<keyword evidence="2" id="KW-1185">Reference proteome</keyword>